<organism evidence="1 2">
    <name type="scientific">Arenibacter aquaticus</name>
    <dbReference type="NCBI Taxonomy" id="2489054"/>
    <lineage>
        <taxon>Bacteria</taxon>
        <taxon>Pseudomonadati</taxon>
        <taxon>Bacteroidota</taxon>
        <taxon>Flavobacteriia</taxon>
        <taxon>Flavobacteriales</taxon>
        <taxon>Flavobacteriaceae</taxon>
        <taxon>Arenibacter</taxon>
    </lineage>
</organism>
<accession>A0A3S0AM56</accession>
<reference evidence="1 2" key="1">
    <citation type="submission" date="2018-11" db="EMBL/GenBank/DDBJ databases">
        <title>Arenibacter aquaticus sp.nov., a marine bacterium isolated from surface seawater in the South China Sea.</title>
        <authorList>
            <person name="Guo J."/>
            <person name="Sun J."/>
        </authorList>
    </citation>
    <scope>NUCLEOTIDE SEQUENCE [LARGE SCALE GENOMIC DNA]</scope>
    <source>
        <strain evidence="1 2">GUO666</strain>
    </source>
</reference>
<comment type="caution">
    <text evidence="1">The sequence shown here is derived from an EMBL/GenBank/DDBJ whole genome shotgun (WGS) entry which is preliminary data.</text>
</comment>
<name>A0A3S0AM56_9FLAO</name>
<evidence type="ECO:0000313" key="2">
    <source>
        <dbReference type="Proteomes" id="UP000267585"/>
    </source>
</evidence>
<dbReference type="Pfam" id="PF11138">
    <property type="entry name" value="DUF2911"/>
    <property type="match status" value="1"/>
</dbReference>
<proteinExistence type="predicted"/>
<sequence length="186" mass="20916">MKFIKWLLIVLSVLVLAFFLGGKSFLREQTKKNSPEKSATYSKNGMNLNVQYSSPFKKDRVIFGELVPYNTVWRTGANEPTTFSTDTKIHLGGKSLAAGRYSVWTIPGKQNWNIILNSEIPDWGVTILSGGKETTRNPDTDVLEVTVPVQEIPTPIESFTINFEEKEQLYLSLAWDSTKVSVPINN</sequence>
<dbReference type="Proteomes" id="UP000267585">
    <property type="component" value="Unassembled WGS sequence"/>
</dbReference>
<dbReference type="InterPro" id="IPR021314">
    <property type="entry name" value="DUF2911"/>
</dbReference>
<dbReference type="OrthoDB" id="187854at2"/>
<protein>
    <submittedName>
        <fullName evidence="1">DUF2911 domain-containing protein</fullName>
    </submittedName>
</protein>
<dbReference type="EMBL" id="RQPJ01000006">
    <property type="protein sequence ID" value="RTE53253.1"/>
    <property type="molecule type" value="Genomic_DNA"/>
</dbReference>
<dbReference type="AlphaFoldDB" id="A0A3S0AM56"/>
<keyword evidence="2" id="KW-1185">Reference proteome</keyword>
<dbReference type="RefSeq" id="WP_126162689.1">
    <property type="nucleotide sequence ID" value="NZ_RQPJ01000006.1"/>
</dbReference>
<gene>
    <name evidence="1" type="ORF">EHW67_12295</name>
</gene>
<evidence type="ECO:0000313" key="1">
    <source>
        <dbReference type="EMBL" id="RTE53253.1"/>
    </source>
</evidence>